<keyword evidence="3" id="KW-1185">Reference proteome</keyword>
<evidence type="ECO:0000313" key="2">
    <source>
        <dbReference type="EMBL" id="GAA6502871.1"/>
    </source>
</evidence>
<reference evidence="2 3" key="1">
    <citation type="submission" date="2024-04" db="EMBL/GenBank/DDBJ databases">
        <title>Defined microbial consortia suppress multidrug-resistant proinflammatory Enterobacteriaceae via ecological control.</title>
        <authorList>
            <person name="Furuichi M."/>
            <person name="Kawaguchi T."/>
            <person name="Pust M."/>
            <person name="Yasuma K."/>
            <person name="Plichta D."/>
            <person name="Hasegawa N."/>
            <person name="Ohya T."/>
            <person name="Bhattarai S."/>
            <person name="Sasajima S."/>
            <person name="Aoto Y."/>
            <person name="Tuganbaev T."/>
            <person name="Yaginuma M."/>
            <person name="Ueda M."/>
            <person name="Okahashi N."/>
            <person name="Amafuji K."/>
            <person name="Kiridooshi Y."/>
            <person name="Sugita K."/>
            <person name="Strazar M."/>
            <person name="Skelly A."/>
            <person name="Suda W."/>
            <person name="Hattori M."/>
            <person name="Nakamoto N."/>
            <person name="Caballero S."/>
            <person name="Norman J."/>
            <person name="Olle B."/>
            <person name="Tanoue T."/>
            <person name="Arita M."/>
            <person name="Bucci V."/>
            <person name="Atarashi K."/>
            <person name="Xavier R."/>
            <person name="Honda K."/>
        </authorList>
    </citation>
    <scope>NUCLEOTIDE SEQUENCE [LARGE SCALE GENOMIC DNA]</scope>
    <source>
        <strain evidence="3">k34-0107-D12</strain>
    </source>
</reference>
<evidence type="ECO:0000256" key="1">
    <source>
        <dbReference type="SAM" id="SignalP"/>
    </source>
</evidence>
<sequence length="162" mass="17728">MKRMSKKIVSMIMCIALLVITSCTVYANAEEDSLEVVDGSRLTHEMSSEVTIDALVRGNILNQGTARISNNGDGSVNVYGAVFGSVVCDKLIVRLILQQYRNGSWYNYGTYGDEVTNASSLSRSYNVSVARGYYYRVKGACVAWKNGSTESQNPVTDGIWIG</sequence>
<gene>
    <name evidence="2" type="ORF">K340107D12_56870</name>
</gene>
<dbReference type="Pfam" id="PF19644">
    <property type="entry name" value="DUF6147"/>
    <property type="match status" value="1"/>
</dbReference>
<dbReference type="Proteomes" id="UP001600941">
    <property type="component" value="Unassembled WGS sequence"/>
</dbReference>
<dbReference type="PROSITE" id="PS51257">
    <property type="entry name" value="PROKAR_LIPOPROTEIN"/>
    <property type="match status" value="1"/>
</dbReference>
<comment type="caution">
    <text evidence="2">The sequence shown here is derived from an EMBL/GenBank/DDBJ whole genome shotgun (WGS) entry which is preliminary data.</text>
</comment>
<dbReference type="EMBL" id="BAABZQ010000001">
    <property type="protein sequence ID" value="GAA6502871.1"/>
    <property type="molecule type" value="Genomic_DNA"/>
</dbReference>
<dbReference type="InterPro" id="IPR046145">
    <property type="entry name" value="DUF6147"/>
</dbReference>
<keyword evidence="1" id="KW-0732">Signal</keyword>
<protein>
    <submittedName>
        <fullName evidence="2">Uncharacterized protein</fullName>
    </submittedName>
</protein>
<accession>A0ABQ0C259</accession>
<feature type="chain" id="PRO_5047477753" evidence="1">
    <location>
        <begin position="30"/>
        <end position="162"/>
    </location>
</feature>
<feature type="signal peptide" evidence="1">
    <location>
        <begin position="1"/>
        <end position="29"/>
    </location>
</feature>
<dbReference type="RefSeq" id="WP_227211928.1">
    <property type="nucleotide sequence ID" value="NZ_BAABZQ010000001.1"/>
</dbReference>
<evidence type="ECO:0000313" key="3">
    <source>
        <dbReference type="Proteomes" id="UP001600941"/>
    </source>
</evidence>
<name>A0ABQ0C259_9FIRM</name>
<proteinExistence type="predicted"/>
<organism evidence="2 3">
    <name type="scientific">Blautia parvula</name>
    <dbReference type="NCBI Taxonomy" id="2877527"/>
    <lineage>
        <taxon>Bacteria</taxon>
        <taxon>Bacillati</taxon>
        <taxon>Bacillota</taxon>
        <taxon>Clostridia</taxon>
        <taxon>Lachnospirales</taxon>
        <taxon>Lachnospiraceae</taxon>
        <taxon>Blautia</taxon>
    </lineage>
</organism>